<dbReference type="InterPro" id="IPR027304">
    <property type="entry name" value="Trigger_fact/SurA_dom_sf"/>
</dbReference>
<dbReference type="AlphaFoldDB" id="R4YY82"/>
<protein>
    <recommendedName>
        <fullName evidence="4">Lipoprotein</fullName>
    </recommendedName>
</protein>
<evidence type="ECO:0000313" key="2">
    <source>
        <dbReference type="EMBL" id="CCM63283.1"/>
    </source>
</evidence>
<feature type="signal peptide" evidence="1">
    <location>
        <begin position="1"/>
        <end position="37"/>
    </location>
</feature>
<evidence type="ECO:0000313" key="3">
    <source>
        <dbReference type="Proteomes" id="UP000018291"/>
    </source>
</evidence>
<dbReference type="RefSeq" id="WP_012225640.1">
    <property type="nucleotide sequence ID" value="NZ_HG422565.1"/>
</dbReference>
<dbReference type="STRING" id="1229780.BN381_20107"/>
<dbReference type="EMBL" id="CANL01000012">
    <property type="protein sequence ID" value="CCM63283.1"/>
    <property type="molecule type" value="Genomic_DNA"/>
</dbReference>
<evidence type="ECO:0008006" key="4">
    <source>
        <dbReference type="Google" id="ProtNLM"/>
    </source>
</evidence>
<feature type="chain" id="PRO_5004374508" description="Lipoprotein" evidence="1">
    <location>
        <begin position="38"/>
        <end position="357"/>
    </location>
</feature>
<accession>R4YY82</accession>
<sequence>MPGTPLTMSLISPPARVRTLTACVAVGALTFSGCGVAAETTAATVNGETITDAQVEQAARVQAIGNLPLAEDDPVPLEVQRRALSFLIAGRLLQDEQADLNIDAPAGLADALGARLQADPAFAKLSDGEQSDLVSTAVAVVPPQQGADGSQPPGVAAAIQQALVSDPAARATFRAEHPQMFRELCADIAQAQPDDADELNRLMAKDPAAGFEKFGQLNQCQTAAATNGLVPRSSPQWPTLSAVLSGPIDTLVGPIASTVANPDPAAQGGGDSISLTRWVRPTGSHELDDTEATSFVSSLDGETLLTLLALQPGSVDIDSRYGDVLTVGPPDGLQVARVAPNGSGAVSSSASRPGQAP</sequence>
<dbReference type="HOGENOM" id="CLU_775418_0_0_11"/>
<keyword evidence="1" id="KW-0732">Signal</keyword>
<gene>
    <name evidence="2" type="ORF">BN381_20107</name>
</gene>
<evidence type="ECO:0000256" key="1">
    <source>
        <dbReference type="SAM" id="SignalP"/>
    </source>
</evidence>
<comment type="caution">
    <text evidence="2">The sequence shown here is derived from an EMBL/GenBank/DDBJ whole genome shotgun (WGS) entry which is preliminary data.</text>
</comment>
<reference evidence="2 3" key="1">
    <citation type="journal article" date="2013" name="ISME J.">
        <title>Metabolic model for the filamentous 'Candidatus Microthrix parvicella' based on genomic and metagenomic analyses.</title>
        <authorList>
            <person name="Jon McIlroy S."/>
            <person name="Kristiansen R."/>
            <person name="Albertsen M."/>
            <person name="Michael Karst S."/>
            <person name="Rossetti S."/>
            <person name="Lund Nielsen J."/>
            <person name="Tandoi V."/>
            <person name="James Seviour R."/>
            <person name="Nielsen P.H."/>
        </authorList>
    </citation>
    <scope>NUCLEOTIDE SEQUENCE [LARGE SCALE GENOMIC DNA]</scope>
    <source>
        <strain evidence="2 3">RN1</strain>
    </source>
</reference>
<dbReference type="SUPFAM" id="SSF109998">
    <property type="entry name" value="Triger factor/SurA peptide-binding domain-like"/>
    <property type="match status" value="1"/>
</dbReference>
<proteinExistence type="predicted"/>
<organism evidence="2 3">
    <name type="scientific">Candidatus Neomicrothrix parvicella RN1</name>
    <dbReference type="NCBI Taxonomy" id="1229780"/>
    <lineage>
        <taxon>Bacteria</taxon>
        <taxon>Bacillati</taxon>
        <taxon>Actinomycetota</taxon>
        <taxon>Acidimicrobiia</taxon>
        <taxon>Acidimicrobiales</taxon>
        <taxon>Microthrixaceae</taxon>
        <taxon>Candidatus Neomicrothrix</taxon>
    </lineage>
</organism>
<dbReference type="Proteomes" id="UP000018291">
    <property type="component" value="Unassembled WGS sequence"/>
</dbReference>
<keyword evidence="3" id="KW-1185">Reference proteome</keyword>
<name>R4YY82_9ACTN</name>